<dbReference type="Pfam" id="PF02518">
    <property type="entry name" value="HATPase_c"/>
    <property type="match status" value="1"/>
</dbReference>
<evidence type="ECO:0000256" key="4">
    <source>
        <dbReference type="ARBA" id="ARBA00023235"/>
    </source>
</evidence>
<reference evidence="7" key="1">
    <citation type="journal article" date="2012" name="PLoS ONE">
        <title>Gene sets for utilization of primary and secondary nutrition supplies in the distal gut of endangered iberian lynx.</title>
        <authorList>
            <person name="Alcaide M."/>
            <person name="Messina E."/>
            <person name="Richter M."/>
            <person name="Bargiela R."/>
            <person name="Peplies J."/>
            <person name="Huws S.A."/>
            <person name="Newbold C.J."/>
            <person name="Golyshin P.N."/>
            <person name="Simon M.A."/>
            <person name="Lopez G."/>
            <person name="Yakimov M.M."/>
            <person name="Ferrer M."/>
        </authorList>
    </citation>
    <scope>NUCLEOTIDE SEQUENCE</scope>
</reference>
<dbReference type="FunFam" id="3.30.565.10:FF:000063">
    <property type="entry name" value="DNA topoisomerase (ATP-hydrolyzing)"/>
    <property type="match status" value="1"/>
</dbReference>
<dbReference type="InterPro" id="IPR020568">
    <property type="entry name" value="Ribosomal_Su5_D2-typ_SF"/>
</dbReference>
<dbReference type="InterPro" id="IPR018522">
    <property type="entry name" value="TopoIIA_CS"/>
</dbReference>
<accession>J9C5X5</accession>
<dbReference type="GO" id="GO:0005524">
    <property type="term" value="F:ATP binding"/>
    <property type="evidence" value="ECO:0007669"/>
    <property type="project" value="InterPro"/>
</dbReference>
<organism evidence="7">
    <name type="scientific">gut metagenome</name>
    <dbReference type="NCBI Taxonomy" id="749906"/>
    <lineage>
        <taxon>unclassified sequences</taxon>
        <taxon>metagenomes</taxon>
        <taxon>organismal metagenomes</taxon>
    </lineage>
</organism>
<dbReference type="AlphaFoldDB" id="J9C5X5"/>
<keyword evidence="4 7" id="KW-0413">Isomerase</keyword>
<dbReference type="InterPro" id="IPR036890">
    <property type="entry name" value="HATPase_C_sf"/>
</dbReference>
<dbReference type="SUPFAM" id="SSF56719">
    <property type="entry name" value="Type II DNA topoisomerase"/>
    <property type="match status" value="1"/>
</dbReference>
<dbReference type="EMBL" id="AMCI01005923">
    <property type="protein sequence ID" value="EJW95240.1"/>
    <property type="molecule type" value="Genomic_DNA"/>
</dbReference>
<dbReference type="InterPro" id="IPR002288">
    <property type="entry name" value="DNA_gyrase_B_C"/>
</dbReference>
<dbReference type="PRINTS" id="PR00418">
    <property type="entry name" value="TPI2FAMILY"/>
</dbReference>
<dbReference type="SUPFAM" id="SSF54211">
    <property type="entry name" value="Ribosomal protein S5 domain 2-like"/>
    <property type="match status" value="1"/>
</dbReference>
<dbReference type="InterPro" id="IPR014721">
    <property type="entry name" value="Ribsml_uS5_D2-typ_fold_subgr"/>
</dbReference>
<dbReference type="PROSITE" id="PS50880">
    <property type="entry name" value="TOPRIM"/>
    <property type="match status" value="1"/>
</dbReference>
<dbReference type="InterPro" id="IPR013506">
    <property type="entry name" value="Topo_IIA_bsu_dom2"/>
</dbReference>
<protein>
    <recommendedName>
        <fullName evidence="3">DNA topoisomerase (ATP-hydrolyzing)</fullName>
        <ecNumber evidence="3">5.6.2.2</ecNumber>
    </recommendedName>
</protein>
<dbReference type="GO" id="GO:0003677">
    <property type="term" value="F:DNA binding"/>
    <property type="evidence" value="ECO:0007669"/>
    <property type="project" value="InterPro"/>
</dbReference>
<dbReference type="Gene3D" id="3.30.565.10">
    <property type="entry name" value="Histidine kinase-like ATPase, C-terminal domain"/>
    <property type="match status" value="1"/>
</dbReference>
<gene>
    <name evidence="7" type="ORF">EVA_16670</name>
</gene>
<dbReference type="GO" id="GO:0003918">
    <property type="term" value="F:DNA topoisomerase type II (double strand cut, ATP-hydrolyzing) activity"/>
    <property type="evidence" value="ECO:0007669"/>
    <property type="project" value="UniProtKB-EC"/>
</dbReference>
<sequence length="688" mass="77783">MTEQENILDQQETTTVTAANNYTEDNIRTLEGVEHIRRRPGMYIGRLGDGSHAEDGIYVLLKETIDNSIDEFNEGFGKRIEVNIAEDGTAEVRDFGRGIPLGKLVDAVSKLNTGGKYDTAVFTASVGMNGVGLKAVNALSRNFIARSFRDGKMHEAIFECGQLINEQEVPTEEENGTYIQFAPDQVLFTGFKFRNEFVENMLRNYTYLNTGLAIFYNGRRILSRNGLEDLLNDNMTAPGLYPIIHIKDDNIDIAFTHTSQYGEEYYSFVNGQHTTQGGTHQSAFKEHIARTIKEYFGKNFDVQDVRNGLVAAIAIRVIEPLFESQTKIKLGSLTMAPDKDMHGNPFPLSGVSVNKFVGDFIKENVDNYLHRNLDVAEIIQQKIQESEKERKAIAGVTKLARERAKKANLHNRKLCDCRVHLNDGAPKGKRNNDEDENDTRYDSSIFITEGDSASGSITKSRDVNTQAVFSLRGKPLNCFGLTKKVVYENEEFNLLQAALNIEDGLDGLRYNKVIVATDADVDGMHIRLLMITFFLQFFPDLIKKGHVYILQTPLFRVRNKKKKEKTAKNTTSAVNDKSAGAAILKKTKNTDRSEFETIYCYSEEEKLAAIEKLSPNPEITRFKGLGEISPEEFRHFIGPEMRLEPVSLHKSDKVKELLEYYMGKNTMERQNFIIDNLVVEEDLAEEDF</sequence>
<comment type="caution">
    <text evidence="7">The sequence shown here is derived from an EMBL/GenBank/DDBJ whole genome shotgun (WGS) entry which is preliminary data.</text>
</comment>
<dbReference type="SUPFAM" id="SSF55874">
    <property type="entry name" value="ATPase domain of HSP90 chaperone/DNA topoisomerase II/histidine kinase"/>
    <property type="match status" value="1"/>
</dbReference>
<name>J9C5X5_9ZZZZ</name>
<dbReference type="Gene3D" id="3.30.230.10">
    <property type="match status" value="1"/>
</dbReference>
<dbReference type="CDD" id="cd01030">
    <property type="entry name" value="TOPRIM_TopoIIA_like"/>
    <property type="match status" value="1"/>
</dbReference>
<evidence type="ECO:0000256" key="5">
    <source>
        <dbReference type="SAM" id="MobiDB-lite"/>
    </source>
</evidence>
<feature type="region of interest" description="Disordered" evidence="5">
    <location>
        <begin position="1"/>
        <end position="20"/>
    </location>
</feature>
<dbReference type="InterPro" id="IPR013759">
    <property type="entry name" value="Topo_IIA_B_C"/>
</dbReference>
<dbReference type="PANTHER" id="PTHR45866">
    <property type="entry name" value="DNA GYRASE/TOPOISOMERASE SUBUNIT B"/>
    <property type="match status" value="1"/>
</dbReference>
<dbReference type="Gene3D" id="3.40.50.670">
    <property type="match status" value="1"/>
</dbReference>
<dbReference type="SMART" id="SM00433">
    <property type="entry name" value="TOP2c"/>
    <property type="match status" value="1"/>
</dbReference>
<dbReference type="Pfam" id="PF01751">
    <property type="entry name" value="Toprim"/>
    <property type="match status" value="1"/>
</dbReference>
<evidence type="ECO:0000313" key="7">
    <source>
        <dbReference type="EMBL" id="EJW95240.1"/>
    </source>
</evidence>
<evidence type="ECO:0000256" key="1">
    <source>
        <dbReference type="ARBA" id="ARBA00000185"/>
    </source>
</evidence>
<feature type="domain" description="Toprim" evidence="6">
    <location>
        <begin position="443"/>
        <end position="553"/>
    </location>
</feature>
<evidence type="ECO:0000256" key="3">
    <source>
        <dbReference type="ARBA" id="ARBA00012895"/>
    </source>
</evidence>
<dbReference type="Pfam" id="PF00986">
    <property type="entry name" value="DNA_gyraseB_C"/>
    <property type="match status" value="1"/>
</dbReference>
<dbReference type="Pfam" id="PF00204">
    <property type="entry name" value="DNA_gyraseB"/>
    <property type="match status" value="1"/>
</dbReference>
<dbReference type="InterPro" id="IPR006171">
    <property type="entry name" value="TOPRIM_dom"/>
</dbReference>
<dbReference type="InterPro" id="IPR001241">
    <property type="entry name" value="Topo_IIA"/>
</dbReference>
<dbReference type="GO" id="GO:0006265">
    <property type="term" value="P:DNA topological change"/>
    <property type="evidence" value="ECO:0007669"/>
    <property type="project" value="InterPro"/>
</dbReference>
<proteinExistence type="predicted"/>
<dbReference type="SMART" id="SM00387">
    <property type="entry name" value="HATPase_c"/>
    <property type="match status" value="1"/>
</dbReference>
<comment type="cofactor">
    <cofactor evidence="2">
        <name>Mg(2+)</name>
        <dbReference type="ChEBI" id="CHEBI:18420"/>
    </cofactor>
</comment>
<dbReference type="PROSITE" id="PS00177">
    <property type="entry name" value="TOPOISOMERASE_II"/>
    <property type="match status" value="1"/>
</dbReference>
<dbReference type="PANTHER" id="PTHR45866:SF2">
    <property type="entry name" value="DNA TOPOISOMERASE (ATP-HYDROLYZING)"/>
    <property type="match status" value="1"/>
</dbReference>
<dbReference type="InterPro" id="IPR003594">
    <property type="entry name" value="HATPase_dom"/>
</dbReference>
<dbReference type="InterPro" id="IPR013760">
    <property type="entry name" value="Topo_IIA-like_dom_sf"/>
</dbReference>
<comment type="catalytic activity">
    <reaction evidence="1">
        <text>ATP-dependent breakage, passage and rejoining of double-stranded DNA.</text>
        <dbReference type="EC" id="5.6.2.2"/>
    </reaction>
</comment>
<dbReference type="EC" id="5.6.2.2" evidence="3"/>
<evidence type="ECO:0000256" key="2">
    <source>
        <dbReference type="ARBA" id="ARBA00001946"/>
    </source>
</evidence>
<evidence type="ECO:0000259" key="6">
    <source>
        <dbReference type="PROSITE" id="PS50880"/>
    </source>
</evidence>